<name>A0A1G7ELZ4_9BURK</name>
<accession>A0A1G7ELZ4</accession>
<evidence type="ECO:0000313" key="3">
    <source>
        <dbReference type="EMBL" id="SDE64641.1"/>
    </source>
</evidence>
<protein>
    <submittedName>
        <fullName evidence="3">Transposase, IS5 family</fullName>
    </submittedName>
</protein>
<dbReference type="PANTHER" id="PTHR33803">
    <property type="entry name" value="IS1478 TRANSPOSASE"/>
    <property type="match status" value="1"/>
</dbReference>
<evidence type="ECO:0000313" key="2">
    <source>
        <dbReference type="EMBL" id="SDD73523.1"/>
    </source>
</evidence>
<dbReference type="Pfam" id="PF05598">
    <property type="entry name" value="DUF772"/>
    <property type="match status" value="1"/>
</dbReference>
<proteinExistence type="predicted"/>
<feature type="domain" description="Transposase InsH N-terminal" evidence="1">
    <location>
        <begin position="17"/>
        <end position="76"/>
    </location>
</feature>
<gene>
    <name evidence="2" type="ORF">SAMN05192589_108192</name>
    <name evidence="3" type="ORF">SAMN05192589_12367</name>
</gene>
<dbReference type="STRING" id="187868.SAMN05192589_108192"/>
<organism evidence="3 4">
    <name type="scientific">Paracidovorax valerianellae</name>
    <dbReference type="NCBI Taxonomy" id="187868"/>
    <lineage>
        <taxon>Bacteria</taxon>
        <taxon>Pseudomonadati</taxon>
        <taxon>Pseudomonadota</taxon>
        <taxon>Betaproteobacteria</taxon>
        <taxon>Burkholderiales</taxon>
        <taxon>Comamonadaceae</taxon>
        <taxon>Paracidovorax</taxon>
    </lineage>
</organism>
<dbReference type="EMBL" id="FMZC01000023">
    <property type="protein sequence ID" value="SDE64641.1"/>
    <property type="molecule type" value="Genomic_DNA"/>
</dbReference>
<sequence length="76" mass="8669">MGPKPSLPQSGELFRPRLDEQLNMKHPLVRLAALIDWAEIERTFVVSFTSWRGRPALPPRLIAGLLYLQHTFDASD</sequence>
<dbReference type="Proteomes" id="UP000198781">
    <property type="component" value="Unassembled WGS sequence"/>
</dbReference>
<evidence type="ECO:0000313" key="4">
    <source>
        <dbReference type="Proteomes" id="UP000198781"/>
    </source>
</evidence>
<dbReference type="PANTHER" id="PTHR33803:SF3">
    <property type="entry name" value="BLL1974 PROTEIN"/>
    <property type="match status" value="1"/>
</dbReference>
<dbReference type="AlphaFoldDB" id="A0A1G7ELZ4"/>
<dbReference type="InterPro" id="IPR008490">
    <property type="entry name" value="Transposase_InsH_N"/>
</dbReference>
<reference evidence="3 4" key="1">
    <citation type="submission" date="2016-10" db="EMBL/GenBank/DDBJ databases">
        <authorList>
            <person name="de Groot N.N."/>
        </authorList>
    </citation>
    <scope>NUCLEOTIDE SEQUENCE [LARGE SCALE GENOMIC DNA]</scope>
    <source>
        <strain evidence="3 4">DSM 16619</strain>
    </source>
</reference>
<evidence type="ECO:0000259" key="1">
    <source>
        <dbReference type="Pfam" id="PF05598"/>
    </source>
</evidence>
<keyword evidence="4" id="KW-1185">Reference proteome</keyword>
<feature type="non-terminal residue" evidence="3">
    <location>
        <position position="76"/>
    </location>
</feature>
<dbReference type="EMBL" id="FMZC01000008">
    <property type="protein sequence ID" value="SDD73523.1"/>
    <property type="molecule type" value="Genomic_DNA"/>
</dbReference>